<sequence length="507" mass="57544">MLWLICLSCIPILLILRRLRSSNSQQLLCLKHEQISPPTLHSLPFDVWVDVFNYLSVKELIYVEQVSRSLRETVNSHYVWSRAVADILQVKPLPFQVDPDAMTKEALKAMAIRAFRLHQLPSSPSTPRLVYCAPHPGNISAAYMFPNGRFVTLDDDGYLKLFSANSGLLLHSLPALEERPRIRAFNKLAPVQGSMTSSYLIHYVNYFSIYPAIRKSIVRLYAVTEKFKPVVDLSCMHWVVSCSASDRNCAYAWVGPRSQFCVQLLPTQGTSYVPVGGCRIQLSGHEIEVSVHSEGTSSLFSLTTAVFPQEFVYHIPRPYTISMPSDEYLVLANRLCICAYRIPRDLVDDMVLMPFWKHVTLTPYRSHDPYITIIPPTPGQHNQLRFTLYDAGTAHMIQISPTPLMHEVALFPYYHNVPFFHLGAASVLTADDPPKKFHSNCPFALFLYAHRLDSLTHRLQSDSLITQSSLKLYGDTENHYPTVLSWDEDSGLLLFVSLSHVIVYNVL</sequence>
<keyword evidence="4" id="KW-1185">Reference proteome</keyword>
<name>A0ABR3JWL3_9AGAR</name>
<dbReference type="PROSITE" id="PS50181">
    <property type="entry name" value="FBOX"/>
    <property type="match status" value="1"/>
</dbReference>
<evidence type="ECO:0000256" key="1">
    <source>
        <dbReference type="SAM" id="SignalP"/>
    </source>
</evidence>
<feature type="chain" id="PRO_5047168576" description="F-box domain-containing protein" evidence="1">
    <location>
        <begin position="25"/>
        <end position="507"/>
    </location>
</feature>
<keyword evidence="1" id="KW-0732">Signal</keyword>
<feature type="domain" description="F-box" evidence="2">
    <location>
        <begin position="37"/>
        <end position="83"/>
    </location>
</feature>
<gene>
    <name evidence="3" type="ORF">HGRIS_011943</name>
</gene>
<comment type="caution">
    <text evidence="3">The sequence shown here is derived from an EMBL/GenBank/DDBJ whole genome shotgun (WGS) entry which is preliminary data.</text>
</comment>
<dbReference type="SMART" id="SM00256">
    <property type="entry name" value="FBOX"/>
    <property type="match status" value="1"/>
</dbReference>
<protein>
    <recommendedName>
        <fullName evidence="2">F-box domain-containing protein</fullName>
    </recommendedName>
</protein>
<accession>A0ABR3JWL3</accession>
<organism evidence="3 4">
    <name type="scientific">Hohenbuehelia grisea</name>
    <dbReference type="NCBI Taxonomy" id="104357"/>
    <lineage>
        <taxon>Eukaryota</taxon>
        <taxon>Fungi</taxon>
        <taxon>Dikarya</taxon>
        <taxon>Basidiomycota</taxon>
        <taxon>Agaricomycotina</taxon>
        <taxon>Agaricomycetes</taxon>
        <taxon>Agaricomycetidae</taxon>
        <taxon>Agaricales</taxon>
        <taxon>Pleurotineae</taxon>
        <taxon>Pleurotaceae</taxon>
        <taxon>Hohenbuehelia</taxon>
    </lineage>
</organism>
<dbReference type="Proteomes" id="UP001556367">
    <property type="component" value="Unassembled WGS sequence"/>
</dbReference>
<dbReference type="EMBL" id="JASNQZ010000002">
    <property type="protein sequence ID" value="KAL0960318.1"/>
    <property type="molecule type" value="Genomic_DNA"/>
</dbReference>
<reference evidence="4" key="1">
    <citation type="submission" date="2024-06" db="EMBL/GenBank/DDBJ databases">
        <title>Multi-omics analyses provide insights into the biosynthesis of the anticancer antibiotic pleurotin in Hohenbuehelia grisea.</title>
        <authorList>
            <person name="Weaver J.A."/>
            <person name="Alberti F."/>
        </authorList>
    </citation>
    <scope>NUCLEOTIDE SEQUENCE [LARGE SCALE GENOMIC DNA]</scope>
    <source>
        <strain evidence="4">T-177</strain>
    </source>
</reference>
<dbReference type="Pfam" id="PF12937">
    <property type="entry name" value="F-box-like"/>
    <property type="match status" value="1"/>
</dbReference>
<dbReference type="SUPFAM" id="SSF81383">
    <property type="entry name" value="F-box domain"/>
    <property type="match status" value="1"/>
</dbReference>
<proteinExistence type="predicted"/>
<dbReference type="InterPro" id="IPR001810">
    <property type="entry name" value="F-box_dom"/>
</dbReference>
<dbReference type="SUPFAM" id="SSF50978">
    <property type="entry name" value="WD40 repeat-like"/>
    <property type="match status" value="1"/>
</dbReference>
<dbReference type="Gene3D" id="1.20.1280.50">
    <property type="match status" value="1"/>
</dbReference>
<evidence type="ECO:0000313" key="3">
    <source>
        <dbReference type="EMBL" id="KAL0960318.1"/>
    </source>
</evidence>
<evidence type="ECO:0000259" key="2">
    <source>
        <dbReference type="PROSITE" id="PS50181"/>
    </source>
</evidence>
<evidence type="ECO:0000313" key="4">
    <source>
        <dbReference type="Proteomes" id="UP001556367"/>
    </source>
</evidence>
<dbReference type="InterPro" id="IPR036322">
    <property type="entry name" value="WD40_repeat_dom_sf"/>
</dbReference>
<dbReference type="InterPro" id="IPR036047">
    <property type="entry name" value="F-box-like_dom_sf"/>
</dbReference>
<feature type="signal peptide" evidence="1">
    <location>
        <begin position="1"/>
        <end position="24"/>
    </location>
</feature>